<evidence type="ECO:0000313" key="1">
    <source>
        <dbReference type="EMBL" id="OUL59070.1"/>
    </source>
</evidence>
<dbReference type="Proteomes" id="UP000194841">
    <property type="component" value="Unassembled WGS sequence"/>
</dbReference>
<dbReference type="AlphaFoldDB" id="A0A244CTW5"/>
<comment type="caution">
    <text evidence="1">The sequence shown here is derived from an EMBL/GenBank/DDBJ whole genome shotgun (WGS) entry which is preliminary data.</text>
</comment>
<dbReference type="Pfam" id="PF05728">
    <property type="entry name" value="UPF0227"/>
    <property type="match status" value="1"/>
</dbReference>
<reference evidence="1 2" key="1">
    <citation type="submission" date="2017-02" db="EMBL/GenBank/DDBJ databases">
        <title>Pseudoalteromonas ulvae TC14 Genome.</title>
        <authorList>
            <person name="Molmeret M."/>
        </authorList>
    </citation>
    <scope>NUCLEOTIDE SEQUENCE [LARGE SCALE GENOMIC DNA]</scope>
    <source>
        <strain evidence="1">TC14</strain>
    </source>
</reference>
<sequence length="187" mass="21456">MVKKRVIYIHGFNSSPLSAKAQLLGEFLAHFNVDYQVPLLNHQPLEALVTIERMINSHTVLVGSSLGGFFATYLSQKYRVPAVLINPAVAPHELMNSFLGYQYNPYQQYHYELTLEHVAQLKQLYLPQLPSAELMLLLQQSGDEVLDFQQAVRYYKNSPQVVEFGGDHSFIGFERYFARIVEFLKIT</sequence>
<proteinExistence type="predicted"/>
<dbReference type="OrthoDB" id="9814831at2"/>
<dbReference type="PANTHER" id="PTHR35602">
    <property type="entry name" value="ESTERASE YQIA-RELATED"/>
    <property type="match status" value="1"/>
</dbReference>
<dbReference type="InterPro" id="IPR008886">
    <property type="entry name" value="UPF0227/Esterase_YqiA"/>
</dbReference>
<keyword evidence="2" id="KW-1185">Reference proteome</keyword>
<dbReference type="EMBL" id="MWPV01000001">
    <property type="protein sequence ID" value="OUL59070.1"/>
    <property type="molecule type" value="Genomic_DNA"/>
</dbReference>
<protein>
    <submittedName>
        <fullName evidence="1">Esterase YqiA</fullName>
    </submittedName>
</protein>
<dbReference type="Gene3D" id="3.40.50.1820">
    <property type="entry name" value="alpha/beta hydrolase"/>
    <property type="match status" value="1"/>
</dbReference>
<dbReference type="InterPro" id="IPR029058">
    <property type="entry name" value="AB_hydrolase_fold"/>
</dbReference>
<name>A0A244CTW5_PSEDV</name>
<gene>
    <name evidence="1" type="ORF">B1199_01950</name>
</gene>
<organism evidence="1 2">
    <name type="scientific">Pseudoalteromonas ulvae</name>
    <dbReference type="NCBI Taxonomy" id="107327"/>
    <lineage>
        <taxon>Bacteria</taxon>
        <taxon>Pseudomonadati</taxon>
        <taxon>Pseudomonadota</taxon>
        <taxon>Gammaproteobacteria</taxon>
        <taxon>Alteromonadales</taxon>
        <taxon>Pseudoalteromonadaceae</taxon>
        <taxon>Pseudoalteromonas</taxon>
    </lineage>
</organism>
<accession>A0A244CTW5</accession>
<dbReference type="RefSeq" id="WP_086742462.1">
    <property type="nucleotide sequence ID" value="NZ_MWPV01000001.1"/>
</dbReference>
<evidence type="ECO:0000313" key="2">
    <source>
        <dbReference type="Proteomes" id="UP000194841"/>
    </source>
</evidence>
<dbReference type="SUPFAM" id="SSF53474">
    <property type="entry name" value="alpha/beta-Hydrolases"/>
    <property type="match status" value="1"/>
</dbReference>
<dbReference type="PANTHER" id="PTHR35602:SF3">
    <property type="entry name" value="ESTERASE YQIA"/>
    <property type="match status" value="1"/>
</dbReference>